<dbReference type="FunFam" id="1.25.10.10:FF:000004">
    <property type="entry name" value="Pumilio homolog 1 isoform 2"/>
    <property type="match status" value="1"/>
</dbReference>
<feature type="repeat" description="Pumilio" evidence="7">
    <location>
        <begin position="511"/>
        <end position="546"/>
    </location>
</feature>
<accession>L0PDU1</accession>
<dbReference type="GO" id="GO:0003730">
    <property type="term" value="F:mRNA 3'-UTR binding"/>
    <property type="evidence" value="ECO:0007669"/>
    <property type="project" value="TreeGrafter"/>
</dbReference>
<organism evidence="10">
    <name type="scientific">Pneumocystis jirovecii</name>
    <name type="common">Human pneumocystis pneumonia agent</name>
    <dbReference type="NCBI Taxonomy" id="42068"/>
    <lineage>
        <taxon>Eukaryota</taxon>
        <taxon>Fungi</taxon>
        <taxon>Dikarya</taxon>
        <taxon>Ascomycota</taxon>
        <taxon>Taphrinomycotina</taxon>
        <taxon>Pneumocystomycetes</taxon>
        <taxon>Pneumocystaceae</taxon>
        <taxon>Pneumocystis</taxon>
    </lineage>
</organism>
<evidence type="ECO:0000259" key="8">
    <source>
        <dbReference type="PROSITE" id="PS50303"/>
    </source>
</evidence>
<evidence type="ECO:0000256" key="6">
    <source>
        <dbReference type="ARBA" id="ARBA00081811"/>
    </source>
</evidence>
<evidence type="ECO:0000256" key="1">
    <source>
        <dbReference type="ARBA" id="ARBA00004496"/>
    </source>
</evidence>
<keyword evidence="2" id="KW-0963">Cytoplasm</keyword>
<feature type="repeat" description="Pumilio" evidence="7">
    <location>
        <begin position="475"/>
        <end position="510"/>
    </location>
</feature>
<protein>
    <recommendedName>
        <fullName evidence="6">Pumilio homology domain family member 3</fullName>
    </recommendedName>
</protein>
<dbReference type="GO" id="GO:0005737">
    <property type="term" value="C:cytoplasm"/>
    <property type="evidence" value="ECO:0007669"/>
    <property type="project" value="UniProtKB-SubCell"/>
</dbReference>
<dbReference type="VEuPathDB" id="FungiDB:PNEJI1_000206"/>
<feature type="repeat" description="Pumilio" evidence="7">
    <location>
        <begin position="547"/>
        <end position="570"/>
    </location>
</feature>
<evidence type="ECO:0000256" key="4">
    <source>
        <dbReference type="ARBA" id="ARBA00022884"/>
    </source>
</evidence>
<dbReference type="InParanoid" id="L0PDU1"/>
<feature type="repeat" description="Pumilio" evidence="7">
    <location>
        <begin position="403"/>
        <end position="438"/>
    </location>
</feature>
<evidence type="ECO:0000313" key="9">
    <source>
        <dbReference type="EMBL" id="CCJ30264.1"/>
    </source>
</evidence>
<feature type="domain" description="PUM-HD" evidence="8">
    <location>
        <begin position="383"/>
        <end position="721"/>
    </location>
</feature>
<name>L0PDU1_PNEJI</name>
<dbReference type="AlphaFoldDB" id="L0PDU1"/>
<feature type="repeat" description="Pumilio" evidence="7">
    <location>
        <begin position="581"/>
        <end position="616"/>
    </location>
</feature>
<dbReference type="PROSITE" id="PS50302">
    <property type="entry name" value="PUM"/>
    <property type="match status" value="8"/>
</dbReference>
<dbReference type="InterPro" id="IPR001313">
    <property type="entry name" value="Pumilio_RNA-bd_rpt"/>
</dbReference>
<dbReference type="Pfam" id="PF00806">
    <property type="entry name" value="PUF"/>
    <property type="match status" value="8"/>
</dbReference>
<keyword evidence="3" id="KW-0677">Repeat</keyword>
<dbReference type="InterPro" id="IPR011989">
    <property type="entry name" value="ARM-like"/>
</dbReference>
<dbReference type="SUPFAM" id="SSF48371">
    <property type="entry name" value="ARM repeat"/>
    <property type="match status" value="1"/>
</dbReference>
<keyword evidence="4" id="KW-0694">RNA-binding</keyword>
<evidence type="ECO:0000256" key="5">
    <source>
        <dbReference type="ARBA" id="ARBA00060736"/>
    </source>
</evidence>
<evidence type="ECO:0000313" key="10">
    <source>
        <dbReference type="Proteomes" id="UP000010422"/>
    </source>
</evidence>
<evidence type="ECO:0000256" key="3">
    <source>
        <dbReference type="ARBA" id="ARBA00022737"/>
    </source>
</evidence>
<gene>
    <name evidence="9" type="ORF">PNEJI1_000206</name>
</gene>
<dbReference type="PROSITE" id="PS50303">
    <property type="entry name" value="PUM_HD"/>
    <property type="match status" value="1"/>
</dbReference>
<dbReference type="EMBL" id="CAKM01000242">
    <property type="protein sequence ID" value="CCJ30264.1"/>
    <property type="molecule type" value="Genomic_DNA"/>
</dbReference>
<dbReference type="STRING" id="1209962.L0PDU1"/>
<reference evidence="9 10" key="1">
    <citation type="journal article" date="2012" name="MBio">
        <title>De novo assembly of the Pneumocystis jirovecii genome from a single bronchoalveolar lavage fluid specimen from a patient.</title>
        <authorList>
            <person name="Cisse O.H."/>
            <person name="Pagni M."/>
            <person name="Hauser P.M."/>
        </authorList>
    </citation>
    <scope>NUCLEOTIDE SEQUENCE [LARGE SCALE GENOMIC DNA]</scope>
    <source>
        <strain evidence="9 10">SE8</strain>
    </source>
</reference>
<dbReference type="PANTHER" id="PTHR12537">
    <property type="entry name" value="RNA BINDING PROTEIN PUMILIO-RELATED"/>
    <property type="match status" value="1"/>
</dbReference>
<dbReference type="Proteomes" id="UP000010422">
    <property type="component" value="Unassembled WGS sequence"/>
</dbReference>
<dbReference type="Gene3D" id="1.25.10.10">
    <property type="entry name" value="Leucine-rich Repeat Variant"/>
    <property type="match status" value="1"/>
</dbReference>
<comment type="caution">
    <text evidence="9">The sequence shown here is derived from an EMBL/GenBank/DDBJ whole genome shotgun (WGS) entry which is preliminary data.</text>
</comment>
<dbReference type="InterPro" id="IPR033133">
    <property type="entry name" value="PUM-HD"/>
</dbReference>
<comment type="similarity">
    <text evidence="5">Belongs to the PUF3 family.</text>
</comment>
<dbReference type="PANTHER" id="PTHR12537:SF12">
    <property type="entry name" value="MATERNAL PROTEIN PUMILIO"/>
    <property type="match status" value="1"/>
</dbReference>
<comment type="subcellular location">
    <subcellularLocation>
        <location evidence="1">Cytoplasm</location>
    </subcellularLocation>
</comment>
<dbReference type="CDD" id="cd07920">
    <property type="entry name" value="Pumilio"/>
    <property type="match status" value="1"/>
</dbReference>
<proteinExistence type="inferred from homology"/>
<dbReference type="InterPro" id="IPR033712">
    <property type="entry name" value="Pumilio_RNA-bd"/>
</dbReference>
<feature type="repeat" description="Pumilio" evidence="7">
    <location>
        <begin position="617"/>
        <end position="652"/>
    </location>
</feature>
<dbReference type="InterPro" id="IPR016024">
    <property type="entry name" value="ARM-type_fold"/>
</dbReference>
<feature type="repeat" description="Pumilio" evidence="7">
    <location>
        <begin position="653"/>
        <end position="695"/>
    </location>
</feature>
<dbReference type="GO" id="GO:0000288">
    <property type="term" value="P:nuclear-transcribed mRNA catabolic process, deadenylation-dependent decay"/>
    <property type="evidence" value="ECO:0007669"/>
    <property type="project" value="TreeGrafter"/>
</dbReference>
<sequence>MDASEGSKLHEKDAQDTVHRQNFQKDLCDTSSVSWQNIQVPIMHPTHPVGGLNQFWSFGTLQQAQYHQAASAQAAAMAQTIKLVKNENQTCTVNQPVGMEPQAMYERQMMFPVQGRDYIIHQSVENMEKIQGPEASFSAVEEKTLDVPPKVNVLLRKRYEKAKEATLNGLSELHIDIHNHDKVQKDNLMYSYQIGENSVNYDSQKPILQNYYTSTRHTHNILNSANYNQVYTINQKENAIHPIINPYIEYTNTSKNFFKKSFSNQNIPIEYHETIKKSVYPCYSAQNNDLLKNKINIQPFTISTEHILQNPTPLIAHYESGINKEKYYQKQAQYFKYTEDMLHRPQHCYKSSLFVPQAYTRPISLNSNFPSQIKRQNEKYQVLRSPLLDEFRNNKNKKYKLKDIFGHIVEFSGDQHGSRFIQQALEGASAEDKEIVFQEIFPNSLQLMTDVFGNYVIQKFMEHGDQMQKTLLLEQMKGHVLTLSLQTYGCRVVQKALEYIQIDQKISLVKELNGNVLKCIKNQNGNHVIQKIIEKVPIEHIQFLINTFQGQIYVLATHPYGCRVIQRMLEYCSQTRDLIKELHLYAQNLIRDQYGNYCIQHIIEKGEPEDRSKIISVVKGNVFRFSRHKFASNVVEKCITYGTDEEKKLLIDEIIESNENGMSFLLPMIKDQYANYVIKKALDVACDDQRNKLISEIKPHLQFLKKNVHGKALSSNIERLITLSNNQFVQDNEAVAET</sequence>
<evidence type="ECO:0000256" key="7">
    <source>
        <dbReference type="PROSITE-ProRule" id="PRU00317"/>
    </source>
</evidence>
<feature type="repeat" description="Pumilio" evidence="7">
    <location>
        <begin position="439"/>
        <end position="474"/>
    </location>
</feature>
<evidence type="ECO:0000256" key="2">
    <source>
        <dbReference type="ARBA" id="ARBA00022490"/>
    </source>
</evidence>
<dbReference type="SMART" id="SM00025">
    <property type="entry name" value="Pumilio"/>
    <property type="match status" value="8"/>
</dbReference>